<name>A0A6A6IDA4_9PLEO</name>
<evidence type="ECO:0000256" key="1">
    <source>
        <dbReference type="ARBA" id="ARBA00022801"/>
    </source>
</evidence>
<protein>
    <submittedName>
        <fullName evidence="4">Composite domain of metallo-dependent hydrolase</fullName>
    </submittedName>
</protein>
<dbReference type="InterPro" id="IPR011059">
    <property type="entry name" value="Metal-dep_hydrolase_composite"/>
</dbReference>
<evidence type="ECO:0000313" key="5">
    <source>
        <dbReference type="Proteomes" id="UP000800094"/>
    </source>
</evidence>
<accession>A0A6A6IDA4</accession>
<dbReference type="PANTHER" id="PTHR11113:SF14">
    <property type="entry name" value="N-ACETYLGLUCOSAMINE-6-PHOSPHATE DEACETYLASE"/>
    <property type="match status" value="1"/>
</dbReference>
<dbReference type="AlphaFoldDB" id="A0A6A6IDA4"/>
<feature type="compositionally biased region" description="Polar residues" evidence="2">
    <location>
        <begin position="13"/>
        <end position="25"/>
    </location>
</feature>
<reference evidence="4" key="1">
    <citation type="journal article" date="2020" name="Stud. Mycol.">
        <title>101 Dothideomycetes genomes: a test case for predicting lifestyles and emergence of pathogens.</title>
        <authorList>
            <person name="Haridas S."/>
            <person name="Albert R."/>
            <person name="Binder M."/>
            <person name="Bloem J."/>
            <person name="Labutti K."/>
            <person name="Salamov A."/>
            <person name="Andreopoulos B."/>
            <person name="Baker S."/>
            <person name="Barry K."/>
            <person name="Bills G."/>
            <person name="Bluhm B."/>
            <person name="Cannon C."/>
            <person name="Castanera R."/>
            <person name="Culley D."/>
            <person name="Daum C."/>
            <person name="Ezra D."/>
            <person name="Gonzalez J."/>
            <person name="Henrissat B."/>
            <person name="Kuo A."/>
            <person name="Liang C."/>
            <person name="Lipzen A."/>
            <person name="Lutzoni F."/>
            <person name="Magnuson J."/>
            <person name="Mondo S."/>
            <person name="Nolan M."/>
            <person name="Ohm R."/>
            <person name="Pangilinan J."/>
            <person name="Park H.-J."/>
            <person name="Ramirez L."/>
            <person name="Alfaro M."/>
            <person name="Sun H."/>
            <person name="Tritt A."/>
            <person name="Yoshinaga Y."/>
            <person name="Zwiers L.-H."/>
            <person name="Turgeon B."/>
            <person name="Goodwin S."/>
            <person name="Spatafora J."/>
            <person name="Crous P."/>
            <person name="Grigoriev I."/>
        </authorList>
    </citation>
    <scope>NUCLEOTIDE SEQUENCE</scope>
    <source>
        <strain evidence="4">CBS 122368</strain>
    </source>
</reference>
<dbReference type="CDD" id="cd01309">
    <property type="entry name" value="Met_dep_hydrolase_C"/>
    <property type="match status" value="1"/>
</dbReference>
<dbReference type="EMBL" id="ML987197">
    <property type="protein sequence ID" value="KAF2247483.1"/>
    <property type="molecule type" value="Genomic_DNA"/>
</dbReference>
<dbReference type="SUPFAM" id="SSF51338">
    <property type="entry name" value="Composite domain of metallo-dependent hydrolases"/>
    <property type="match status" value="1"/>
</dbReference>
<dbReference type="InterPro" id="IPR032466">
    <property type="entry name" value="Metal_Hydrolase"/>
</dbReference>
<dbReference type="InterPro" id="IPR013108">
    <property type="entry name" value="Amidohydro_3"/>
</dbReference>
<gene>
    <name evidence="4" type="ORF">BU26DRAFT_459738</name>
</gene>
<sequence length="959" mass="104381">MDKPHPEGLPTYSDATASTSRQQPRWLNRRQKRRTLRLVAITCLAYLAYSASKIAGNTKKLESTLSIERLHEDYATCATLRRKPVEPTSRREHNKRWMNGTKPLLIRNATIWTGEPARGTSEEDARAGKGWSWIISSDVFVDRGLIVEIAPDIPIRALPQDKEVFDAQGRLLTAGIVDMHSHAGLSSVGNLQDDVNELSGDITPYVRSIDGLDPLQPEMQYIKSGGVTTSLFLPGSGNNMGGEAYVLKFAVGKKNGREEISQRDMFADPDRNWRYMKMACGENPKRTYGRAGKHGPYSRLGEAWEFRHALEQATKYVKEQDDWCAAADATGVEKMRTYLKQELEWESLGAVLRGQVRVNTHCYTIPDLEAFVRHTNEFKFRVYAFHHAHQTFLVPEVLKRAWGGTPAAALFADNMYYKVEAYRASERAGALLYAHNITPTYVSDNPVLNSQHVVFEAAKAYGYGLPYHAALAGVTSAPAELLGLGSRIGKIKEGFDADIVVWDSDPLSVGATPVQVWIDGAKQFEDPVVLKKPAAKAIDPDPELVNELMMEVHTGTVVYKGISHVYHADVLGAHDASQELVAVISNGELTCIGPCADEVDAAQTSGTPIITLKNGYITPPFTAFSSSLGLIEIDAERDTHDGKLPTDGVSRAVDGLLFGGKQLARAWEHGVTRAISAPSTGSIDAKGVSAGFKTAAKHKLKEGAIWADEVGLHYTLTLSAKSDKTPSMSSAIGALRAKLLDAIDAGEINETSVPTKEQYEEKTYLRRVVSGSMPLILSAHSADTIASIIRLKAEVEAAIARSAFTSAPTLRVVVIGGAESHLVAQELSATAIAVVLAPLLPHAQTWDQRRSLTGAPLTNGTTINYLLDAGVLIGISVEEVWETRDLGLLAGIAYANSEGRLSFKEALDLIGANFYKMLGIEGVAESGRGVDWVVWEGSPLEIGGRIRGMGGQDKVFVWQ</sequence>
<keyword evidence="5" id="KW-1185">Reference proteome</keyword>
<evidence type="ECO:0000313" key="4">
    <source>
        <dbReference type="EMBL" id="KAF2247483.1"/>
    </source>
</evidence>
<evidence type="ECO:0000256" key="2">
    <source>
        <dbReference type="SAM" id="MobiDB-lite"/>
    </source>
</evidence>
<dbReference type="RefSeq" id="XP_033682487.1">
    <property type="nucleotide sequence ID" value="XM_033825015.1"/>
</dbReference>
<dbReference type="Proteomes" id="UP000800094">
    <property type="component" value="Unassembled WGS sequence"/>
</dbReference>
<proteinExistence type="predicted"/>
<dbReference type="OrthoDB" id="10258955at2759"/>
<evidence type="ECO:0000259" key="3">
    <source>
        <dbReference type="Pfam" id="PF07969"/>
    </source>
</evidence>
<dbReference type="GO" id="GO:0008448">
    <property type="term" value="F:N-acetylglucosamine-6-phosphate deacetylase activity"/>
    <property type="evidence" value="ECO:0007669"/>
    <property type="project" value="TreeGrafter"/>
</dbReference>
<dbReference type="PANTHER" id="PTHR11113">
    <property type="entry name" value="N-ACETYLGLUCOSAMINE-6-PHOSPHATE DEACETYLASE"/>
    <property type="match status" value="1"/>
</dbReference>
<organism evidence="4 5">
    <name type="scientific">Trematosphaeria pertusa</name>
    <dbReference type="NCBI Taxonomy" id="390896"/>
    <lineage>
        <taxon>Eukaryota</taxon>
        <taxon>Fungi</taxon>
        <taxon>Dikarya</taxon>
        <taxon>Ascomycota</taxon>
        <taxon>Pezizomycotina</taxon>
        <taxon>Dothideomycetes</taxon>
        <taxon>Pleosporomycetidae</taxon>
        <taxon>Pleosporales</taxon>
        <taxon>Massarineae</taxon>
        <taxon>Trematosphaeriaceae</taxon>
        <taxon>Trematosphaeria</taxon>
    </lineage>
</organism>
<dbReference type="GeneID" id="54578345"/>
<dbReference type="Pfam" id="PF07969">
    <property type="entry name" value="Amidohydro_3"/>
    <property type="match status" value="1"/>
</dbReference>
<keyword evidence="1 4" id="KW-0378">Hydrolase</keyword>
<feature type="region of interest" description="Disordered" evidence="2">
    <location>
        <begin position="1"/>
        <end position="29"/>
    </location>
</feature>
<dbReference type="Gene3D" id="3.20.20.140">
    <property type="entry name" value="Metal-dependent hydrolases"/>
    <property type="match status" value="2"/>
</dbReference>
<dbReference type="SUPFAM" id="SSF51556">
    <property type="entry name" value="Metallo-dependent hydrolases"/>
    <property type="match status" value="1"/>
</dbReference>
<feature type="domain" description="Amidohydrolase 3" evidence="3">
    <location>
        <begin position="465"/>
        <end position="520"/>
    </location>
</feature>
<dbReference type="GO" id="GO:0006046">
    <property type="term" value="P:N-acetylglucosamine catabolic process"/>
    <property type="evidence" value="ECO:0007669"/>
    <property type="project" value="TreeGrafter"/>
</dbReference>